<evidence type="ECO:0000256" key="1">
    <source>
        <dbReference type="SAM" id="MobiDB-lite"/>
    </source>
</evidence>
<name>A0ABN1N901_9PSEU</name>
<dbReference type="EMBL" id="BAAAHP010000187">
    <property type="protein sequence ID" value="GAA0897766.1"/>
    <property type="molecule type" value="Genomic_DNA"/>
</dbReference>
<comment type="caution">
    <text evidence="2">The sequence shown here is derived from an EMBL/GenBank/DDBJ whole genome shotgun (WGS) entry which is preliminary data.</text>
</comment>
<feature type="compositionally biased region" description="Basic and acidic residues" evidence="1">
    <location>
        <begin position="730"/>
        <end position="745"/>
    </location>
</feature>
<feature type="region of interest" description="Disordered" evidence="1">
    <location>
        <begin position="723"/>
        <end position="755"/>
    </location>
</feature>
<dbReference type="RefSeq" id="WP_343944927.1">
    <property type="nucleotide sequence ID" value="NZ_BAAAHP010000187.1"/>
</dbReference>
<organism evidence="2 3">
    <name type="scientific">Pseudonocardia zijingensis</name>
    <dbReference type="NCBI Taxonomy" id="153376"/>
    <lineage>
        <taxon>Bacteria</taxon>
        <taxon>Bacillati</taxon>
        <taxon>Actinomycetota</taxon>
        <taxon>Actinomycetes</taxon>
        <taxon>Pseudonocardiales</taxon>
        <taxon>Pseudonocardiaceae</taxon>
        <taxon>Pseudonocardia</taxon>
    </lineage>
</organism>
<feature type="compositionally biased region" description="Low complexity" evidence="1">
    <location>
        <begin position="504"/>
        <end position="523"/>
    </location>
</feature>
<evidence type="ECO:0008006" key="4">
    <source>
        <dbReference type="Google" id="ProtNLM"/>
    </source>
</evidence>
<keyword evidence="3" id="KW-1185">Reference proteome</keyword>
<feature type="region of interest" description="Disordered" evidence="1">
    <location>
        <begin position="477"/>
        <end position="528"/>
    </location>
</feature>
<proteinExistence type="predicted"/>
<protein>
    <recommendedName>
        <fullName evidence="4">Phage Mu protein F like protein</fullName>
    </recommendedName>
</protein>
<sequence>MAVLGRRASTTTDERPPRAQLKVLRADGQRIDLSKRDAGALLVATRQGWQSQAYAYRDLIGELRYALRLRAQSVARCRFYIAQARPWPEDPVPLDGDDHDFDAQLAADALVNFERIPFDHEPDGFTARLDENLGIAGEVWVHIDGAEQFHVRSVSEIAVSPDGRVTLQTLPTATAGTTRVIDPAREDLLRCWVPHPEWGQLADSALRTSLDVCEDVVLAGREQRAAARSRVAANGFLLIPAGLSMLAQRQDDEHDDSVMSDTFMADLTAAMLAPIRDDGDAQAVVPIVLRGDPDDLDKVRHLSVQRADSEELIARQSAALLRLLKGLDIQPEQVEGVGGMNHWGAWIIDARSIRDQVEPAAETIAAAMMQAYMRPVLESLGHKPEDIDQLTIAVDPSPLAENPNRGQDARDAHAAFAIKDETLREALGFGEEDAPDDDELVRRLALSGRLPVDATAALLGLAPQQQPQPVTIDAQPAEPRELPSAEQERPVIQDGEATPARGTPEQPAAERAAPATSPAPAGPIVAAATEPDPYGLHVDIDAPRRLADVDAELADRILVAADAALARVLERAGARVRSQAQKDRALAASIKGLDAHLVPATIGRARVEALVSISDLLADGYARLRGQFERWLGDAAAQVAEILLDLLGIPTRSPRADELRARVRTRLTARTGQAWQTLAERLDAAAEEALFRPDPLVPEETPGEPVDTLLRPQDVEDVLRVAGGAQPIREPGRESSHTRAPRLEETPGPGGFGAGPDVTALVGEEGGVLLGWEWQYRFGIQRGDRFAPWHTGLDKVRFATFTDPKLDTAPETAWIGPYYFPGDHHGCRCRTVPIYAVPDMEDGIVARRLREAQGDPRNVLAAQVAADDDAAGRVGTSLQQEVEVRDRIHDAVQRLEREYIDRNGDDS</sequence>
<accession>A0ABN1N901</accession>
<evidence type="ECO:0000313" key="2">
    <source>
        <dbReference type="EMBL" id="GAA0897766.1"/>
    </source>
</evidence>
<evidence type="ECO:0000313" key="3">
    <source>
        <dbReference type="Proteomes" id="UP001499967"/>
    </source>
</evidence>
<gene>
    <name evidence="2" type="ORF">GCM10009559_58950</name>
</gene>
<dbReference type="Proteomes" id="UP001499967">
    <property type="component" value="Unassembled WGS sequence"/>
</dbReference>
<reference evidence="2 3" key="1">
    <citation type="journal article" date="2019" name="Int. J. Syst. Evol. Microbiol.">
        <title>The Global Catalogue of Microorganisms (GCM) 10K type strain sequencing project: providing services to taxonomists for standard genome sequencing and annotation.</title>
        <authorList>
            <consortium name="The Broad Institute Genomics Platform"/>
            <consortium name="The Broad Institute Genome Sequencing Center for Infectious Disease"/>
            <person name="Wu L."/>
            <person name="Ma J."/>
        </authorList>
    </citation>
    <scope>NUCLEOTIDE SEQUENCE [LARGE SCALE GENOMIC DNA]</scope>
    <source>
        <strain evidence="2 3">JCM 11117</strain>
    </source>
</reference>
<feature type="compositionally biased region" description="Basic and acidic residues" evidence="1">
    <location>
        <begin position="478"/>
        <end position="491"/>
    </location>
</feature>